<accession>A0A6J4PQU8</accession>
<sequence>WPVIVHLSPVGVPERTEFQGYSHGIFLPYWVAVTLTAPLPTVLILRRLRRIRQVLRRTAGGRCPDCGYDLRATPGRCPECGAVPINSPAPT</sequence>
<dbReference type="SUPFAM" id="SSF46785">
    <property type="entry name" value="Winged helix' DNA-binding domain"/>
    <property type="match status" value="1"/>
</dbReference>
<keyword evidence="1" id="KW-0472">Membrane</keyword>
<keyword evidence="1" id="KW-0812">Transmembrane</keyword>
<dbReference type="EMBL" id="CADCUQ010000687">
    <property type="protein sequence ID" value="CAA9422958.1"/>
    <property type="molecule type" value="Genomic_DNA"/>
</dbReference>
<dbReference type="InterPro" id="IPR036390">
    <property type="entry name" value="WH_DNA-bd_sf"/>
</dbReference>
<name>A0A6J4PQU8_9BACT</name>
<evidence type="ECO:0000313" key="2">
    <source>
        <dbReference type="EMBL" id="CAA9422958.1"/>
    </source>
</evidence>
<reference evidence="2" key="1">
    <citation type="submission" date="2020-02" db="EMBL/GenBank/DDBJ databases">
        <authorList>
            <person name="Meier V. D."/>
        </authorList>
    </citation>
    <scope>NUCLEOTIDE SEQUENCE</scope>
    <source>
        <strain evidence="2">AVDCRST_MAG64</strain>
    </source>
</reference>
<feature type="transmembrane region" description="Helical" evidence="1">
    <location>
        <begin position="27"/>
        <end position="48"/>
    </location>
</feature>
<organism evidence="2">
    <name type="scientific">uncultured Phycisphaerae bacterium</name>
    <dbReference type="NCBI Taxonomy" id="904963"/>
    <lineage>
        <taxon>Bacteria</taxon>
        <taxon>Pseudomonadati</taxon>
        <taxon>Planctomycetota</taxon>
        <taxon>Phycisphaerae</taxon>
        <taxon>environmental samples</taxon>
    </lineage>
</organism>
<proteinExistence type="predicted"/>
<protein>
    <submittedName>
        <fullName evidence="2">Uncharacterized protein</fullName>
    </submittedName>
</protein>
<dbReference type="AlphaFoldDB" id="A0A6J4PQU8"/>
<evidence type="ECO:0000256" key="1">
    <source>
        <dbReference type="SAM" id="Phobius"/>
    </source>
</evidence>
<gene>
    <name evidence="2" type="ORF">AVDCRST_MAG64-3001</name>
</gene>
<keyword evidence="1" id="KW-1133">Transmembrane helix</keyword>
<feature type="non-terminal residue" evidence="2">
    <location>
        <position position="1"/>
    </location>
</feature>